<evidence type="ECO:0000256" key="9">
    <source>
        <dbReference type="RuleBase" id="RU365045"/>
    </source>
</evidence>
<accession>A0A7K3LTR3</accession>
<dbReference type="RefSeq" id="WP_020791011.1">
    <property type="nucleotide sequence ID" value="NZ_JAADZU010000077.1"/>
</dbReference>
<dbReference type="UniPathway" id="UPA00067">
    <property type="reaction ID" value="UER00122"/>
</dbReference>
<evidence type="ECO:0000313" key="13">
    <source>
        <dbReference type="Proteomes" id="UP000466307"/>
    </source>
</evidence>
<keyword evidence="6 9" id="KW-0808">Transferase</keyword>
<proteinExistence type="inferred from homology"/>
<dbReference type="InterPro" id="IPR000182">
    <property type="entry name" value="GNAT_dom"/>
</dbReference>
<dbReference type="PANTHER" id="PTHR43072:SF60">
    <property type="entry name" value="L-2,4-DIAMINOBUTYRIC ACID ACETYLTRANSFERASE"/>
    <property type="match status" value="1"/>
</dbReference>
<dbReference type="InterPro" id="IPR016181">
    <property type="entry name" value="Acyl_CoA_acyltransferase"/>
</dbReference>
<dbReference type="AlphaFoldDB" id="A0A7K3LTR3"/>
<evidence type="ECO:0000256" key="4">
    <source>
        <dbReference type="ARBA" id="ARBA00012355"/>
    </source>
</evidence>
<evidence type="ECO:0000256" key="5">
    <source>
        <dbReference type="ARBA" id="ARBA00017935"/>
    </source>
</evidence>
<dbReference type="Proteomes" id="UP000466307">
    <property type="component" value="Unassembled WGS sequence"/>
</dbReference>
<comment type="catalytic activity">
    <reaction evidence="8 9">
        <text>L-2,4-diaminobutanoate + acetyl-CoA = (2S)-4-acetamido-2-aminobutanoate + CoA + H(+)</text>
        <dbReference type="Rhea" id="RHEA:16901"/>
        <dbReference type="ChEBI" id="CHEBI:15378"/>
        <dbReference type="ChEBI" id="CHEBI:57287"/>
        <dbReference type="ChEBI" id="CHEBI:57288"/>
        <dbReference type="ChEBI" id="CHEBI:58761"/>
        <dbReference type="ChEBI" id="CHEBI:58929"/>
        <dbReference type="EC" id="2.3.1.178"/>
    </reaction>
</comment>
<evidence type="ECO:0000313" key="12">
    <source>
        <dbReference type="EMBL" id="NDK91665.1"/>
    </source>
</evidence>
<dbReference type="EC" id="2.3.1.178" evidence="4 9"/>
<evidence type="ECO:0000256" key="6">
    <source>
        <dbReference type="ARBA" id="ARBA00022679"/>
    </source>
</evidence>
<evidence type="ECO:0000259" key="11">
    <source>
        <dbReference type="PROSITE" id="PS51186"/>
    </source>
</evidence>
<feature type="region of interest" description="Disordered" evidence="10">
    <location>
        <begin position="165"/>
        <end position="184"/>
    </location>
</feature>
<protein>
    <recommendedName>
        <fullName evidence="5 9">L-2,4-diaminobutyric acid acetyltransferase</fullName>
        <shortName evidence="9">DABA acetyltransferase</shortName>
        <ecNumber evidence="4 9">2.3.1.178</ecNumber>
    </recommendedName>
</protein>
<name>A0A7K3LTR3_9ACTN</name>
<sequence>MSPSPTRTATSPRAPSAAPTLRVPTVTDGAAIHQIAERSRVLDVNSGYAYVLWCHDFADTSVVAEIEGTPVGFVTGYRRPDDPATLMVWQVATGESYRGLGIAAAMLHHLLDRTAAQGVSRLQTTISPDNPASQRLFAAVAAQRGLRFSRRDLFAADLFPDSHQPEDLYTLEPDGFDSTTDATS</sequence>
<dbReference type="PROSITE" id="PS51186">
    <property type="entry name" value="GNAT"/>
    <property type="match status" value="1"/>
</dbReference>
<gene>
    <name evidence="9 12" type="primary">ectA</name>
    <name evidence="12" type="ORF">GYA93_19105</name>
</gene>
<evidence type="ECO:0000256" key="2">
    <source>
        <dbReference type="ARBA" id="ARBA00004978"/>
    </source>
</evidence>
<evidence type="ECO:0000256" key="3">
    <source>
        <dbReference type="ARBA" id="ARBA00010712"/>
    </source>
</evidence>
<organism evidence="12 13">
    <name type="scientific">Gordonia desulfuricans</name>
    <dbReference type="NCBI Taxonomy" id="89051"/>
    <lineage>
        <taxon>Bacteria</taxon>
        <taxon>Bacillati</taxon>
        <taxon>Actinomycetota</taxon>
        <taxon>Actinomycetes</taxon>
        <taxon>Mycobacteriales</taxon>
        <taxon>Gordoniaceae</taxon>
        <taxon>Gordonia</taxon>
    </lineage>
</organism>
<comment type="function">
    <text evidence="1 9">Catalyzes the acetylation of L-2,4-diaminobutyrate (DABA) to gamma-N-acetyl-alpha,gamma-diaminobutyric acid (ADABA) with acetyl coenzyme A.</text>
</comment>
<evidence type="ECO:0000256" key="10">
    <source>
        <dbReference type="SAM" id="MobiDB-lite"/>
    </source>
</evidence>
<keyword evidence="13" id="KW-1185">Reference proteome</keyword>
<reference evidence="12 13" key="1">
    <citation type="submission" date="2020-01" db="EMBL/GenBank/DDBJ databases">
        <title>Investigation of new actinobacteria for the biodesulphurisation of diesel fuel.</title>
        <authorList>
            <person name="Athi Narayanan S.M."/>
        </authorList>
    </citation>
    <scope>NUCLEOTIDE SEQUENCE [LARGE SCALE GENOMIC DNA]</scope>
    <source>
        <strain evidence="12 13">213E</strain>
    </source>
</reference>
<dbReference type="EMBL" id="JAADZU010000077">
    <property type="protein sequence ID" value="NDK91665.1"/>
    <property type="molecule type" value="Genomic_DNA"/>
</dbReference>
<evidence type="ECO:0000256" key="8">
    <source>
        <dbReference type="ARBA" id="ARBA00048924"/>
    </source>
</evidence>
<dbReference type="NCBIfam" id="TIGR02406">
    <property type="entry name" value="ectoine_EctA"/>
    <property type="match status" value="1"/>
</dbReference>
<feature type="domain" description="N-acetyltransferase" evidence="11">
    <location>
        <begin position="19"/>
        <end position="166"/>
    </location>
</feature>
<dbReference type="GO" id="GO:0019491">
    <property type="term" value="P:ectoine biosynthetic process"/>
    <property type="evidence" value="ECO:0007669"/>
    <property type="project" value="UniProtKB-UniPathway"/>
</dbReference>
<dbReference type="PANTHER" id="PTHR43072">
    <property type="entry name" value="N-ACETYLTRANSFERASE"/>
    <property type="match status" value="1"/>
</dbReference>
<dbReference type="Pfam" id="PF00583">
    <property type="entry name" value="Acetyltransf_1"/>
    <property type="match status" value="1"/>
</dbReference>
<dbReference type="SUPFAM" id="SSF55729">
    <property type="entry name" value="Acyl-CoA N-acyltransferases (Nat)"/>
    <property type="match status" value="1"/>
</dbReference>
<keyword evidence="7 9" id="KW-0012">Acyltransferase</keyword>
<comment type="caution">
    <text evidence="12">The sequence shown here is derived from an EMBL/GenBank/DDBJ whole genome shotgun (WGS) entry which is preliminary data.</text>
</comment>
<comment type="similarity">
    <text evidence="3 9">Belongs to the acetyltransferase family. EctA subfamily.</text>
</comment>
<dbReference type="GO" id="GO:0033816">
    <property type="term" value="F:diaminobutyrate acetyltransferase activity"/>
    <property type="evidence" value="ECO:0007669"/>
    <property type="project" value="UniProtKB-EC"/>
</dbReference>
<comment type="pathway">
    <text evidence="2 9">Amine and polyamine biosynthesis; ectoine biosynthesis; L-ectoine from L-aspartate 4-semialdehyde: step 2/3.</text>
</comment>
<evidence type="ECO:0000256" key="1">
    <source>
        <dbReference type="ARBA" id="ARBA00003741"/>
    </source>
</evidence>
<dbReference type="CDD" id="cd04301">
    <property type="entry name" value="NAT_SF"/>
    <property type="match status" value="1"/>
</dbReference>
<feature type="region of interest" description="Disordered" evidence="10">
    <location>
        <begin position="1"/>
        <end position="20"/>
    </location>
</feature>
<dbReference type="Gene3D" id="3.40.630.30">
    <property type="match status" value="1"/>
</dbReference>
<dbReference type="InterPro" id="IPR012772">
    <property type="entry name" value="Ectoine_EctA"/>
</dbReference>
<evidence type="ECO:0000256" key="7">
    <source>
        <dbReference type="ARBA" id="ARBA00023315"/>
    </source>
</evidence>